<evidence type="ECO:0000256" key="1">
    <source>
        <dbReference type="SAM" id="MobiDB-lite"/>
    </source>
</evidence>
<dbReference type="Proteomes" id="UP000799753">
    <property type="component" value="Unassembled WGS sequence"/>
</dbReference>
<dbReference type="EMBL" id="MU006787">
    <property type="protein sequence ID" value="KAF2639184.1"/>
    <property type="molecule type" value="Genomic_DNA"/>
</dbReference>
<accession>A0A6A6RZ07</accession>
<feature type="transmembrane region" description="Helical" evidence="2">
    <location>
        <begin position="38"/>
        <end position="60"/>
    </location>
</feature>
<protein>
    <submittedName>
        <fullName evidence="3">Uncharacterized protein</fullName>
    </submittedName>
</protein>
<evidence type="ECO:0000313" key="3">
    <source>
        <dbReference type="EMBL" id="KAF2639184.1"/>
    </source>
</evidence>
<feature type="compositionally biased region" description="Acidic residues" evidence="1">
    <location>
        <begin position="1"/>
        <end position="10"/>
    </location>
</feature>
<keyword evidence="4" id="KW-1185">Reference proteome</keyword>
<name>A0A6A6RZ07_9PLEO</name>
<feature type="compositionally biased region" description="Basic and acidic residues" evidence="1">
    <location>
        <begin position="84"/>
        <end position="94"/>
    </location>
</feature>
<evidence type="ECO:0000256" key="2">
    <source>
        <dbReference type="SAM" id="Phobius"/>
    </source>
</evidence>
<gene>
    <name evidence="3" type="ORF">P280DRAFT_550640</name>
</gene>
<feature type="compositionally biased region" description="Polar residues" evidence="1">
    <location>
        <begin position="14"/>
        <end position="25"/>
    </location>
</feature>
<evidence type="ECO:0000313" key="4">
    <source>
        <dbReference type="Proteomes" id="UP000799753"/>
    </source>
</evidence>
<keyword evidence="2" id="KW-0812">Transmembrane</keyword>
<sequence length="94" mass="10280">MLRKDDEDEVNTYPHLSSTSGNPPSIRIMSTLTTQASIGIGVPLGVILLFVVGGITWANLAKKKRNLGDLELTTKPVEDPNAPKPREIKWSPWG</sequence>
<proteinExistence type="predicted"/>
<organism evidence="3 4">
    <name type="scientific">Massarina eburnea CBS 473.64</name>
    <dbReference type="NCBI Taxonomy" id="1395130"/>
    <lineage>
        <taxon>Eukaryota</taxon>
        <taxon>Fungi</taxon>
        <taxon>Dikarya</taxon>
        <taxon>Ascomycota</taxon>
        <taxon>Pezizomycotina</taxon>
        <taxon>Dothideomycetes</taxon>
        <taxon>Pleosporomycetidae</taxon>
        <taxon>Pleosporales</taxon>
        <taxon>Massarineae</taxon>
        <taxon>Massarinaceae</taxon>
        <taxon>Massarina</taxon>
    </lineage>
</organism>
<feature type="region of interest" description="Disordered" evidence="1">
    <location>
        <begin position="1"/>
        <end position="25"/>
    </location>
</feature>
<reference evidence="3" key="1">
    <citation type="journal article" date="2020" name="Stud. Mycol.">
        <title>101 Dothideomycetes genomes: a test case for predicting lifestyles and emergence of pathogens.</title>
        <authorList>
            <person name="Haridas S."/>
            <person name="Albert R."/>
            <person name="Binder M."/>
            <person name="Bloem J."/>
            <person name="Labutti K."/>
            <person name="Salamov A."/>
            <person name="Andreopoulos B."/>
            <person name="Baker S."/>
            <person name="Barry K."/>
            <person name="Bills G."/>
            <person name="Bluhm B."/>
            <person name="Cannon C."/>
            <person name="Castanera R."/>
            <person name="Culley D."/>
            <person name="Daum C."/>
            <person name="Ezra D."/>
            <person name="Gonzalez J."/>
            <person name="Henrissat B."/>
            <person name="Kuo A."/>
            <person name="Liang C."/>
            <person name="Lipzen A."/>
            <person name="Lutzoni F."/>
            <person name="Magnuson J."/>
            <person name="Mondo S."/>
            <person name="Nolan M."/>
            <person name="Ohm R."/>
            <person name="Pangilinan J."/>
            <person name="Park H.-J."/>
            <person name="Ramirez L."/>
            <person name="Alfaro M."/>
            <person name="Sun H."/>
            <person name="Tritt A."/>
            <person name="Yoshinaga Y."/>
            <person name="Zwiers L.-H."/>
            <person name="Turgeon B."/>
            <person name="Goodwin S."/>
            <person name="Spatafora J."/>
            <person name="Crous P."/>
            <person name="Grigoriev I."/>
        </authorList>
    </citation>
    <scope>NUCLEOTIDE SEQUENCE</scope>
    <source>
        <strain evidence="3">CBS 473.64</strain>
    </source>
</reference>
<keyword evidence="2" id="KW-0472">Membrane</keyword>
<keyword evidence="2" id="KW-1133">Transmembrane helix</keyword>
<feature type="region of interest" description="Disordered" evidence="1">
    <location>
        <begin position="73"/>
        <end position="94"/>
    </location>
</feature>
<dbReference type="AlphaFoldDB" id="A0A6A6RZ07"/>
<dbReference type="OrthoDB" id="3793754at2759"/>